<sequence>MQVSGAVGRAPGVSAALVAMATPLNVELAAGMGLPAPEGAGPNDLLVALRGEDEAALDGAEQVLEQALAGLSAPASAGWGAPPPPRTTAAAAARAADAGLALVSVPGPSACAEALDALRAGLSVMVFSDNVPVEQEVLLKDEAARRDLLVMGPDCGTAVVAGVGLGFANAVRPGPVGLVAASGTGAQQVMALLDASGVGVSHCLGLGGRDLSAAVGGRSARQALRALDADPATELVVLVSKPPAPEVAEEVAALAASLGTPVQLALLGPDRDDLTAAARAAVEAVGGTWSAPERWDPAGHDDAGLRRAPVLRGLFAGGTLCDEAMAVAARALGPVRSNIPLDPAWALPDDLATAGAGHAMLDLGDDRMTQGRAHPMIDQRTRLDRLAQEADDPDVGVLLLDVVLGHGAHPDPASELAPALGAAVARAAGQGRRLDVVVSLCGTDADPQGLRQQAAALAGAGAQVHRSNAAAARAAVALATAPATAPATASPEVPA</sequence>
<dbReference type="Gene3D" id="3.40.50.261">
    <property type="entry name" value="Succinyl-CoA synthetase domains"/>
    <property type="match status" value="2"/>
</dbReference>
<reference evidence="2 3" key="1">
    <citation type="submission" date="2018-09" db="EMBL/GenBank/DDBJ databases">
        <title>YIM 75000 draft genome.</title>
        <authorList>
            <person name="Tang S."/>
            <person name="Feng Y."/>
        </authorList>
    </citation>
    <scope>NUCLEOTIDE SEQUENCE [LARGE SCALE GENOMIC DNA]</scope>
    <source>
        <strain evidence="2 3">YIM 75000</strain>
    </source>
</reference>
<evidence type="ECO:0000313" key="3">
    <source>
        <dbReference type="Proteomes" id="UP000265614"/>
    </source>
</evidence>
<dbReference type="PANTHER" id="PTHR11117">
    <property type="entry name" value="SUCCINYL-COA LIGASE SUBUNIT ALPHA"/>
    <property type="match status" value="1"/>
</dbReference>
<dbReference type="GO" id="GO:0004776">
    <property type="term" value="F:succinate-CoA ligase (GDP-forming) activity"/>
    <property type="evidence" value="ECO:0007669"/>
    <property type="project" value="TreeGrafter"/>
</dbReference>
<name>A0A3A3ZLN3_9ACTN</name>
<proteinExistence type="predicted"/>
<dbReference type="Gene3D" id="3.40.50.720">
    <property type="entry name" value="NAD(P)-binding Rossmann-like Domain"/>
    <property type="match status" value="1"/>
</dbReference>
<dbReference type="GO" id="GO:0004775">
    <property type="term" value="F:succinate-CoA ligase (ADP-forming) activity"/>
    <property type="evidence" value="ECO:0007669"/>
    <property type="project" value="TreeGrafter"/>
</dbReference>
<dbReference type="InterPro" id="IPR016102">
    <property type="entry name" value="Succinyl-CoA_synth-like"/>
</dbReference>
<dbReference type="AlphaFoldDB" id="A0A3A3ZLN3"/>
<keyword evidence="3" id="KW-1185">Reference proteome</keyword>
<dbReference type="InterPro" id="IPR005811">
    <property type="entry name" value="SUCC_ACL_C"/>
</dbReference>
<dbReference type="GO" id="GO:0009361">
    <property type="term" value="C:succinate-CoA ligase complex (ADP-forming)"/>
    <property type="evidence" value="ECO:0007669"/>
    <property type="project" value="TreeGrafter"/>
</dbReference>
<evidence type="ECO:0000259" key="1">
    <source>
        <dbReference type="Pfam" id="PF00549"/>
    </source>
</evidence>
<organism evidence="2 3">
    <name type="scientific">Vallicoccus soli</name>
    <dbReference type="NCBI Taxonomy" id="2339232"/>
    <lineage>
        <taxon>Bacteria</taxon>
        <taxon>Bacillati</taxon>
        <taxon>Actinomycetota</taxon>
        <taxon>Actinomycetes</taxon>
        <taxon>Motilibacterales</taxon>
        <taxon>Vallicoccaceae</taxon>
        <taxon>Vallicoccus</taxon>
    </lineage>
</organism>
<protein>
    <submittedName>
        <fullName evidence="2">FdrA family protein</fullName>
    </submittedName>
</protein>
<dbReference type="GO" id="GO:0006099">
    <property type="term" value="P:tricarboxylic acid cycle"/>
    <property type="evidence" value="ECO:0007669"/>
    <property type="project" value="TreeGrafter"/>
</dbReference>
<dbReference type="Proteomes" id="UP000265614">
    <property type="component" value="Unassembled WGS sequence"/>
</dbReference>
<dbReference type="EMBL" id="QZEZ01000002">
    <property type="protein sequence ID" value="RJK97176.1"/>
    <property type="molecule type" value="Genomic_DNA"/>
</dbReference>
<feature type="domain" description="ATP-citrate synthase/succinyl-CoA ligase C-terminal" evidence="1">
    <location>
        <begin position="314"/>
        <end position="477"/>
    </location>
</feature>
<dbReference type="Pfam" id="PF00549">
    <property type="entry name" value="Ligase_CoA"/>
    <property type="match status" value="1"/>
</dbReference>
<gene>
    <name evidence="2" type="ORF">D5H78_05470</name>
</gene>
<dbReference type="SUPFAM" id="SSF52210">
    <property type="entry name" value="Succinyl-CoA synthetase domains"/>
    <property type="match status" value="2"/>
</dbReference>
<dbReference type="OrthoDB" id="5580580at2"/>
<comment type="caution">
    <text evidence="2">The sequence shown here is derived from an EMBL/GenBank/DDBJ whole genome shotgun (WGS) entry which is preliminary data.</text>
</comment>
<dbReference type="GO" id="GO:0005829">
    <property type="term" value="C:cytosol"/>
    <property type="evidence" value="ECO:0007669"/>
    <property type="project" value="TreeGrafter"/>
</dbReference>
<evidence type="ECO:0000313" key="2">
    <source>
        <dbReference type="EMBL" id="RJK97176.1"/>
    </source>
</evidence>
<dbReference type="PANTHER" id="PTHR11117:SF24">
    <property type="entry name" value="PROTEIN FDRA"/>
    <property type="match status" value="1"/>
</dbReference>
<accession>A0A3A3ZLN3</accession>